<dbReference type="NCBIfam" id="TIGR03177">
    <property type="entry name" value="pilus_cpaB"/>
    <property type="match status" value="1"/>
</dbReference>
<evidence type="ECO:0000313" key="3">
    <source>
        <dbReference type="Proteomes" id="UP000199088"/>
    </source>
</evidence>
<protein>
    <submittedName>
        <fullName evidence="2">Flp pilus assembly protein CpaB</fullName>
    </submittedName>
</protein>
<dbReference type="STRING" id="1052260.SAMN05660199_01886"/>
<dbReference type="Proteomes" id="UP000199088">
    <property type="component" value="Unassembled WGS sequence"/>
</dbReference>
<dbReference type="RefSeq" id="WP_091243746.1">
    <property type="nucleotide sequence ID" value="NZ_FNIR01000005.1"/>
</dbReference>
<dbReference type="CDD" id="cd11614">
    <property type="entry name" value="SAF_CpaB_FlgA_like"/>
    <property type="match status" value="1"/>
</dbReference>
<dbReference type="EMBL" id="FNIR01000005">
    <property type="protein sequence ID" value="SDO39485.1"/>
    <property type="molecule type" value="Genomic_DNA"/>
</dbReference>
<reference evidence="3" key="1">
    <citation type="submission" date="2016-10" db="EMBL/GenBank/DDBJ databases">
        <authorList>
            <person name="Varghese N."/>
            <person name="Submissions S."/>
        </authorList>
    </citation>
    <scope>NUCLEOTIDE SEQUENCE [LARGE SCALE GENOMIC DNA]</scope>
    <source>
        <strain evidence="3">DSM 45843</strain>
    </source>
</reference>
<keyword evidence="3" id="KW-1185">Reference proteome</keyword>
<evidence type="ECO:0000313" key="2">
    <source>
        <dbReference type="EMBL" id="SDO39485.1"/>
    </source>
</evidence>
<dbReference type="InterPro" id="IPR017592">
    <property type="entry name" value="Pilus_assmbl_Flp-typ_CpaB"/>
</dbReference>
<dbReference type="OrthoDB" id="4808509at2"/>
<dbReference type="Pfam" id="PF08666">
    <property type="entry name" value="SAF"/>
    <property type="match status" value="1"/>
</dbReference>
<dbReference type="AlphaFoldDB" id="A0A1H0J6Y2"/>
<organism evidence="2 3">
    <name type="scientific">Klenkia soli</name>
    <dbReference type="NCBI Taxonomy" id="1052260"/>
    <lineage>
        <taxon>Bacteria</taxon>
        <taxon>Bacillati</taxon>
        <taxon>Actinomycetota</taxon>
        <taxon>Actinomycetes</taxon>
        <taxon>Geodermatophilales</taxon>
        <taxon>Geodermatophilaceae</taxon>
        <taxon>Klenkia</taxon>
    </lineage>
</organism>
<proteinExistence type="predicted"/>
<dbReference type="InterPro" id="IPR013974">
    <property type="entry name" value="SAF"/>
</dbReference>
<feature type="domain" description="SAF" evidence="1">
    <location>
        <begin position="47"/>
        <end position="109"/>
    </location>
</feature>
<evidence type="ECO:0000259" key="1">
    <source>
        <dbReference type="SMART" id="SM00858"/>
    </source>
</evidence>
<name>A0A1H0J6Y2_9ACTN</name>
<accession>A0A1H0J6Y2</accession>
<sequence>MPFLPLRRPRHPAHTLRRVAAGLLTGGALLLALRPPVDAPAAAAPGEPVVVAAADLPAGALLAEADLTTAELPPAVVPDGSAADPGLLVGGVLASPLRRGEPVTDARLVGPGLWSQVPVGQVAAPVRLADLAVAALLRSGDRVDVLATADGTGTEVVAADALVLAVPSAETGAGLLVLAVATDTAARLATATSTSTLTVTLGPP</sequence>
<dbReference type="SMART" id="SM00858">
    <property type="entry name" value="SAF"/>
    <property type="match status" value="1"/>
</dbReference>
<gene>
    <name evidence="2" type="ORF">SAMN05660199_01886</name>
</gene>